<accession>A0A375CLW4</accession>
<dbReference type="EMBL" id="OFSN01000022">
    <property type="protein sequence ID" value="SOY75143.1"/>
    <property type="molecule type" value="Genomic_DNA"/>
</dbReference>
<gene>
    <name evidence="1" type="ORF">CBM2586_B40136</name>
</gene>
<dbReference type="InterPro" id="IPR028958">
    <property type="entry name" value="Imm42"/>
</dbReference>
<sequence>MIIGNPQQFAIWLDEVTHWSTSRFSNGCLAYIIDEMMYPFNPFLSTIGDDIASMKRFACLQREIGDGNLAGKDLQESFKQLYSLAFPSTDSGAQCSDYTHLVSPQSLVDAGYIFFLLQEPENDRLLFAMLKDEEVVREFKLPKGSFIYTVEQAIKAWDQFLLSKQTKPPG</sequence>
<name>A0A375CLW4_9BURK</name>
<comment type="caution">
    <text evidence="1">The sequence shown here is derived from an EMBL/GenBank/DDBJ whole genome shotgun (WGS) entry which is preliminary data.</text>
</comment>
<proteinExistence type="predicted"/>
<dbReference type="AlphaFoldDB" id="A0A375CLW4"/>
<organism evidence="1">
    <name type="scientific">Cupriavidus taiwanensis</name>
    <dbReference type="NCBI Taxonomy" id="164546"/>
    <lineage>
        <taxon>Bacteria</taxon>
        <taxon>Pseudomonadati</taxon>
        <taxon>Pseudomonadota</taxon>
        <taxon>Betaproteobacteria</taxon>
        <taxon>Burkholderiales</taxon>
        <taxon>Burkholderiaceae</taxon>
        <taxon>Cupriavidus</taxon>
    </lineage>
</organism>
<reference evidence="1" key="1">
    <citation type="submission" date="2018-01" db="EMBL/GenBank/DDBJ databases">
        <authorList>
            <person name="Clerissi C."/>
        </authorList>
    </citation>
    <scope>NUCLEOTIDE SEQUENCE</scope>
    <source>
        <strain evidence="1">Cupriavidus taiwanensis LMG 19430</strain>
    </source>
</reference>
<protein>
    <submittedName>
        <fullName evidence="1">Uncharacterized protein</fullName>
    </submittedName>
</protein>
<dbReference type="Pfam" id="PF15593">
    <property type="entry name" value="Imm42"/>
    <property type="match status" value="1"/>
</dbReference>
<evidence type="ECO:0000313" key="1">
    <source>
        <dbReference type="EMBL" id="SOY75143.1"/>
    </source>
</evidence>
<dbReference type="Proteomes" id="UP000257016">
    <property type="component" value="Unassembled WGS sequence"/>
</dbReference>